<dbReference type="GO" id="GO:0009279">
    <property type="term" value="C:cell outer membrane"/>
    <property type="evidence" value="ECO:0007669"/>
    <property type="project" value="UniProtKB-SubCell"/>
</dbReference>
<dbReference type="PANTHER" id="PTHR32552">
    <property type="entry name" value="FERRICHROME IRON RECEPTOR-RELATED"/>
    <property type="match status" value="1"/>
</dbReference>
<dbReference type="AlphaFoldDB" id="A0A7K3NSF1"/>
<organism evidence="3 4">
    <name type="scientific">Desulfolutivibrio sulfodismutans</name>
    <dbReference type="NCBI Taxonomy" id="63561"/>
    <lineage>
        <taxon>Bacteria</taxon>
        <taxon>Pseudomonadati</taxon>
        <taxon>Thermodesulfobacteriota</taxon>
        <taxon>Desulfovibrionia</taxon>
        <taxon>Desulfovibrionales</taxon>
        <taxon>Desulfovibrionaceae</taxon>
        <taxon>Desulfolutivibrio</taxon>
    </lineage>
</organism>
<name>A0A7K3NSF1_9BACT</name>
<comment type="similarity">
    <text evidence="1">Belongs to the TonB-dependent receptor family.</text>
</comment>
<dbReference type="EMBL" id="JAAGRQ010000274">
    <property type="protein sequence ID" value="NDY59091.1"/>
    <property type="molecule type" value="Genomic_DNA"/>
</dbReference>
<keyword evidence="1" id="KW-1134">Transmembrane beta strand</keyword>
<dbReference type="InterPro" id="IPR039426">
    <property type="entry name" value="TonB-dep_rcpt-like"/>
</dbReference>
<dbReference type="Pfam" id="PF07715">
    <property type="entry name" value="Plug"/>
    <property type="match status" value="1"/>
</dbReference>
<sequence>MSSTASAGSALGLSVLQIPASLTVISRAQLEQRGDTNLNDAISRAGAISAMPHPGNGLSALSIRGFTDGASVMRLYDGLRQYGGVGITFPFDT</sequence>
<dbReference type="SUPFAM" id="SSF56935">
    <property type="entry name" value="Porins"/>
    <property type="match status" value="1"/>
</dbReference>
<keyword evidence="1" id="KW-0472">Membrane</keyword>
<dbReference type="GO" id="GO:0015344">
    <property type="term" value="F:siderophore uptake transmembrane transporter activity"/>
    <property type="evidence" value="ECO:0007669"/>
    <property type="project" value="TreeGrafter"/>
</dbReference>
<dbReference type="InterPro" id="IPR037066">
    <property type="entry name" value="Plug_dom_sf"/>
</dbReference>
<keyword evidence="1" id="KW-0998">Cell outer membrane</keyword>
<dbReference type="PROSITE" id="PS52016">
    <property type="entry name" value="TONB_DEPENDENT_REC_3"/>
    <property type="match status" value="1"/>
</dbReference>
<proteinExistence type="inferred from homology"/>
<dbReference type="InterPro" id="IPR012910">
    <property type="entry name" value="Plug_dom"/>
</dbReference>
<evidence type="ECO:0000313" key="4">
    <source>
        <dbReference type="Proteomes" id="UP000469724"/>
    </source>
</evidence>
<evidence type="ECO:0000313" key="3">
    <source>
        <dbReference type="EMBL" id="NDY59091.1"/>
    </source>
</evidence>
<comment type="subcellular location">
    <subcellularLocation>
        <location evidence="1">Cell outer membrane</location>
        <topology evidence="1">Multi-pass membrane protein</topology>
    </subcellularLocation>
</comment>
<evidence type="ECO:0000256" key="1">
    <source>
        <dbReference type="PROSITE-ProRule" id="PRU01360"/>
    </source>
</evidence>
<comment type="caution">
    <text evidence="3">The sequence shown here is derived from an EMBL/GenBank/DDBJ whole genome shotgun (WGS) entry which is preliminary data.</text>
</comment>
<keyword evidence="1" id="KW-0813">Transport</keyword>
<reference evidence="3 4" key="1">
    <citation type="submission" date="2020-02" db="EMBL/GenBank/DDBJ databases">
        <title>Comparative genomics of sulfur disproportionating microorganisms.</title>
        <authorList>
            <person name="Ward L.M."/>
            <person name="Bertran E."/>
            <person name="Johnston D.T."/>
        </authorList>
    </citation>
    <scope>NUCLEOTIDE SEQUENCE [LARGE SCALE GENOMIC DNA]</scope>
    <source>
        <strain evidence="3 4">DSM 3696</strain>
    </source>
</reference>
<protein>
    <submittedName>
        <fullName evidence="3">Plug domain-containing protein</fullName>
    </submittedName>
</protein>
<feature type="non-terminal residue" evidence="3">
    <location>
        <position position="93"/>
    </location>
</feature>
<evidence type="ECO:0000259" key="2">
    <source>
        <dbReference type="Pfam" id="PF07715"/>
    </source>
</evidence>
<dbReference type="PANTHER" id="PTHR32552:SF84">
    <property type="entry name" value="TONB-DEPENDENT RECEPTOR-RELATED"/>
    <property type="match status" value="1"/>
</dbReference>
<gene>
    <name evidence="3" type="ORF">G3N56_20345</name>
</gene>
<feature type="domain" description="TonB-dependent receptor plug" evidence="2">
    <location>
        <begin position="16"/>
        <end position="84"/>
    </location>
</feature>
<keyword evidence="4" id="KW-1185">Reference proteome</keyword>
<accession>A0A7K3NSF1</accession>
<dbReference type="Proteomes" id="UP000469724">
    <property type="component" value="Unassembled WGS sequence"/>
</dbReference>
<dbReference type="Gene3D" id="2.170.130.10">
    <property type="entry name" value="TonB-dependent receptor, plug domain"/>
    <property type="match status" value="1"/>
</dbReference>
<keyword evidence="1" id="KW-0812">Transmembrane</keyword>